<dbReference type="EMBL" id="SFCC01000002">
    <property type="protein sequence ID" value="RZQ65141.1"/>
    <property type="molecule type" value="Genomic_DNA"/>
</dbReference>
<gene>
    <name evidence="3" type="ORF">EWH70_04395</name>
</gene>
<evidence type="ECO:0008006" key="5">
    <source>
        <dbReference type="Google" id="ProtNLM"/>
    </source>
</evidence>
<evidence type="ECO:0000256" key="2">
    <source>
        <dbReference type="SAM" id="SignalP"/>
    </source>
</evidence>
<evidence type="ECO:0000256" key="1">
    <source>
        <dbReference type="SAM" id="MobiDB-lite"/>
    </source>
</evidence>
<evidence type="ECO:0000313" key="4">
    <source>
        <dbReference type="Proteomes" id="UP000292003"/>
    </source>
</evidence>
<keyword evidence="4" id="KW-1185">Reference proteome</keyword>
<dbReference type="PROSITE" id="PS51257">
    <property type="entry name" value="PROKAR_LIPOPROTEIN"/>
    <property type="match status" value="1"/>
</dbReference>
<dbReference type="OrthoDB" id="3630822at2"/>
<protein>
    <recommendedName>
        <fullName evidence="5">DUF3558 domain-containing protein</fullName>
    </recommendedName>
</protein>
<keyword evidence="2" id="KW-0732">Signal</keyword>
<comment type="caution">
    <text evidence="3">The sequence shown here is derived from an EMBL/GenBank/DDBJ whole genome shotgun (WGS) entry which is preliminary data.</text>
</comment>
<feature type="signal peptide" evidence="2">
    <location>
        <begin position="1"/>
        <end position="18"/>
    </location>
</feature>
<accession>A0A4Q7JBE4</accession>
<reference evidence="3 4" key="1">
    <citation type="submission" date="2019-02" db="EMBL/GenBank/DDBJ databases">
        <title>Draft genome sequence of Amycolatopsis sp. 8-3EHSu isolated from roots of Suaeda maritima.</title>
        <authorList>
            <person name="Duangmal K."/>
            <person name="Chantavorakit T."/>
        </authorList>
    </citation>
    <scope>NUCLEOTIDE SEQUENCE [LARGE SCALE GENOMIC DNA]</scope>
    <source>
        <strain evidence="3 4">8-3EHSu</strain>
    </source>
</reference>
<sequence>MKRLTAALTCLFALSACAPRFEEAKTDPVTSPPPTPSPASVERPRDMAGQITHEVRRDAEGMLGGPTPGLDVQCAYSSQSKFVPCTARYQGHEVTFNVELHRGGSALVKLDITAERRFLSRADVHRKFYETLVREEDGEPPAADDQVRCDKMPEMSTIPVKPGDAWTDTGVRCYHYDNVTDVREVWTDGVSQLSFVTEDEAKRRDWK</sequence>
<name>A0A4Q7JBE4_9PSEU</name>
<proteinExistence type="predicted"/>
<dbReference type="AlphaFoldDB" id="A0A4Q7JBE4"/>
<dbReference type="Proteomes" id="UP000292003">
    <property type="component" value="Unassembled WGS sequence"/>
</dbReference>
<dbReference type="RefSeq" id="WP_130473927.1">
    <property type="nucleotide sequence ID" value="NZ_SFCC01000002.1"/>
</dbReference>
<feature type="region of interest" description="Disordered" evidence="1">
    <location>
        <begin position="24"/>
        <end position="46"/>
    </location>
</feature>
<evidence type="ECO:0000313" key="3">
    <source>
        <dbReference type="EMBL" id="RZQ65141.1"/>
    </source>
</evidence>
<feature type="chain" id="PRO_5039274510" description="DUF3558 domain-containing protein" evidence="2">
    <location>
        <begin position="19"/>
        <end position="207"/>
    </location>
</feature>
<organism evidence="3 4">
    <name type="scientific">Amycolatopsis suaedae</name>
    <dbReference type="NCBI Taxonomy" id="2510978"/>
    <lineage>
        <taxon>Bacteria</taxon>
        <taxon>Bacillati</taxon>
        <taxon>Actinomycetota</taxon>
        <taxon>Actinomycetes</taxon>
        <taxon>Pseudonocardiales</taxon>
        <taxon>Pseudonocardiaceae</taxon>
        <taxon>Amycolatopsis</taxon>
    </lineage>
</organism>